<evidence type="ECO:0000313" key="2">
    <source>
        <dbReference type="EMBL" id="GGZ05917.1"/>
    </source>
</evidence>
<dbReference type="InterPro" id="IPR011009">
    <property type="entry name" value="Kinase-like_dom_sf"/>
</dbReference>
<dbReference type="AlphaFoldDB" id="A0A918UGI8"/>
<dbReference type="Gene3D" id="3.90.1200.10">
    <property type="match status" value="1"/>
</dbReference>
<accession>A0A918UGI8</accession>
<gene>
    <name evidence="2" type="ORF">GCM10010365_26490</name>
</gene>
<dbReference type="Pfam" id="PF01636">
    <property type="entry name" value="APH"/>
    <property type="match status" value="1"/>
</dbReference>
<reference evidence="2" key="1">
    <citation type="journal article" date="2014" name="Int. J. Syst. Evol. Microbiol.">
        <title>Complete genome sequence of Corynebacterium casei LMG S-19264T (=DSM 44701T), isolated from a smear-ripened cheese.</title>
        <authorList>
            <consortium name="US DOE Joint Genome Institute (JGI-PGF)"/>
            <person name="Walter F."/>
            <person name="Albersmeier A."/>
            <person name="Kalinowski J."/>
            <person name="Ruckert C."/>
        </authorList>
    </citation>
    <scope>NUCLEOTIDE SEQUENCE</scope>
    <source>
        <strain evidence="2">JCM 4815</strain>
    </source>
</reference>
<keyword evidence="3" id="KW-1185">Reference proteome</keyword>
<proteinExistence type="predicted"/>
<name>A0A918UGI8_9ACTN</name>
<feature type="domain" description="Aminoglycoside phosphotransferase" evidence="1">
    <location>
        <begin position="28"/>
        <end position="255"/>
    </location>
</feature>
<protein>
    <recommendedName>
        <fullName evidence="1">Aminoglycoside phosphotransferase domain-containing protein</fullName>
    </recommendedName>
</protein>
<organism evidence="2 3">
    <name type="scientific">Streptomyces poonensis</name>
    <dbReference type="NCBI Taxonomy" id="68255"/>
    <lineage>
        <taxon>Bacteria</taxon>
        <taxon>Bacillati</taxon>
        <taxon>Actinomycetota</taxon>
        <taxon>Actinomycetes</taxon>
        <taxon>Kitasatosporales</taxon>
        <taxon>Streptomycetaceae</taxon>
        <taxon>Streptomyces</taxon>
    </lineage>
</organism>
<reference evidence="2" key="2">
    <citation type="submission" date="2020-09" db="EMBL/GenBank/DDBJ databases">
        <authorList>
            <person name="Sun Q."/>
            <person name="Ohkuma M."/>
        </authorList>
    </citation>
    <scope>NUCLEOTIDE SEQUENCE</scope>
    <source>
        <strain evidence="2">JCM 4815</strain>
    </source>
</reference>
<sequence length="297" mass="32901">MRGVSQTKPLPATVRRWAEQRIGPVVTVRDASHDWDRSRVWELQGAGGARRYVKVSPSEKFFTRETRAYRHVVPALGPSRAPHLVDSRAQDLALLLTAVPGTPAPGLGLTPGAWRAVHRQAGALCARLHEAGDLDRADRAEAEASLEAAADGAEKHLARAGDRLTADEQQMIRDHAAQLRRVGPVPVGYIHGDNQPRNWLWSPAGLALVDFERTRPAARVQDLVILTVTEWLDHPDREQAFLQAYGRALTPAERHALRCLTALDAVNCLAWGPDNNQPEVTARGRRTLDRLMRENRT</sequence>
<dbReference type="EMBL" id="BMVW01000003">
    <property type="protein sequence ID" value="GGZ05917.1"/>
    <property type="molecule type" value="Genomic_DNA"/>
</dbReference>
<evidence type="ECO:0000259" key="1">
    <source>
        <dbReference type="Pfam" id="PF01636"/>
    </source>
</evidence>
<evidence type="ECO:0000313" key="3">
    <source>
        <dbReference type="Proteomes" id="UP000622166"/>
    </source>
</evidence>
<dbReference type="Proteomes" id="UP000622166">
    <property type="component" value="Unassembled WGS sequence"/>
</dbReference>
<dbReference type="SUPFAM" id="SSF56112">
    <property type="entry name" value="Protein kinase-like (PK-like)"/>
    <property type="match status" value="1"/>
</dbReference>
<dbReference type="InterPro" id="IPR002575">
    <property type="entry name" value="Aminoglycoside_PTrfase"/>
</dbReference>
<comment type="caution">
    <text evidence="2">The sequence shown here is derived from an EMBL/GenBank/DDBJ whole genome shotgun (WGS) entry which is preliminary data.</text>
</comment>